<dbReference type="Proteomes" id="UP000010959">
    <property type="component" value="Unassembled WGS sequence"/>
</dbReference>
<reference evidence="2 3" key="1">
    <citation type="journal article" date="2013" name="Mar. Genomics">
        <title>Expression of sulfatases in Rhodopirellula baltica and the diversity of sulfatases in the genus Rhodopirellula.</title>
        <authorList>
            <person name="Wegner C.E."/>
            <person name="Richter-Heitmann T."/>
            <person name="Klindworth A."/>
            <person name="Klockow C."/>
            <person name="Richter M."/>
            <person name="Achstetter T."/>
            <person name="Glockner F.O."/>
            <person name="Harder J."/>
        </authorList>
    </citation>
    <scope>NUCLEOTIDE SEQUENCE [LARGE SCALE GENOMIC DNA]</scope>
    <source>
        <strain evidence="2 3">SWK14</strain>
    </source>
</reference>
<name>L7C6Y4_RHOBT</name>
<dbReference type="AlphaFoldDB" id="L7C6Y4"/>
<evidence type="ECO:0000313" key="2">
    <source>
        <dbReference type="EMBL" id="ELP29798.1"/>
    </source>
</evidence>
<evidence type="ECO:0000313" key="3">
    <source>
        <dbReference type="Proteomes" id="UP000010959"/>
    </source>
</evidence>
<feature type="transmembrane region" description="Helical" evidence="1">
    <location>
        <begin position="27"/>
        <end position="60"/>
    </location>
</feature>
<keyword evidence="1" id="KW-0812">Transmembrane</keyword>
<gene>
    <name evidence="2" type="ORF">RBSWK_06259</name>
</gene>
<comment type="caution">
    <text evidence="2">The sequence shown here is derived from an EMBL/GenBank/DDBJ whole genome shotgun (WGS) entry which is preliminary data.</text>
</comment>
<keyword evidence="1" id="KW-0472">Membrane</keyword>
<sequence length="110" mass="11632">MLFPVAYGVRLIFSVWSTGTNDGTPAFVGLCAIAAAPLLGIPLAIASGLIGALLDLFWFLATGQYSLLAKEMSNEHSGLNGNHQTCSANRPQLDLDAANQRMHDESASQV</sequence>
<proteinExistence type="predicted"/>
<evidence type="ECO:0000256" key="1">
    <source>
        <dbReference type="SAM" id="Phobius"/>
    </source>
</evidence>
<organism evidence="2 3">
    <name type="scientific">Rhodopirellula baltica SWK14</name>
    <dbReference type="NCBI Taxonomy" id="993516"/>
    <lineage>
        <taxon>Bacteria</taxon>
        <taxon>Pseudomonadati</taxon>
        <taxon>Planctomycetota</taxon>
        <taxon>Planctomycetia</taxon>
        <taxon>Pirellulales</taxon>
        <taxon>Pirellulaceae</taxon>
        <taxon>Rhodopirellula</taxon>
    </lineage>
</organism>
<protein>
    <submittedName>
        <fullName evidence="2">Uncharacterized protein</fullName>
    </submittedName>
</protein>
<accession>L7C6Y4</accession>
<dbReference type="EMBL" id="AMWG01000180">
    <property type="protein sequence ID" value="ELP29798.1"/>
    <property type="molecule type" value="Genomic_DNA"/>
</dbReference>
<keyword evidence="1" id="KW-1133">Transmembrane helix</keyword>
<dbReference type="PATRIC" id="fig|993516.3.peg.6708"/>